<protein>
    <submittedName>
        <fullName evidence="1">Uncharacterized protein</fullName>
    </submittedName>
</protein>
<evidence type="ECO:0000313" key="2">
    <source>
        <dbReference type="Proteomes" id="UP000805193"/>
    </source>
</evidence>
<dbReference type="EMBL" id="JABSTQ010006248">
    <property type="protein sequence ID" value="KAG0437662.1"/>
    <property type="molecule type" value="Genomic_DNA"/>
</dbReference>
<comment type="caution">
    <text evidence="1">The sequence shown here is derived from an EMBL/GenBank/DDBJ whole genome shotgun (WGS) entry which is preliminary data.</text>
</comment>
<organism evidence="1 2">
    <name type="scientific">Ixodes persulcatus</name>
    <name type="common">Taiga tick</name>
    <dbReference type="NCBI Taxonomy" id="34615"/>
    <lineage>
        <taxon>Eukaryota</taxon>
        <taxon>Metazoa</taxon>
        <taxon>Ecdysozoa</taxon>
        <taxon>Arthropoda</taxon>
        <taxon>Chelicerata</taxon>
        <taxon>Arachnida</taxon>
        <taxon>Acari</taxon>
        <taxon>Parasitiformes</taxon>
        <taxon>Ixodida</taxon>
        <taxon>Ixodoidea</taxon>
        <taxon>Ixodidae</taxon>
        <taxon>Ixodinae</taxon>
        <taxon>Ixodes</taxon>
    </lineage>
</organism>
<name>A0AC60QS32_IXOPE</name>
<sequence>MDNLEVPDELISRLLRQTDRYAMQWENVSVEVRQRLLTAAVPRANGTEVTAAAVHPSGGPLPRIAAQLPKFTGFSDRQSPEEFIERLENFCLITGVTIENRLGQVFPAALEGSAKLWWRFIGDFGSWDDFKTGFRAEFASIDAKRRLKDELRHHTHHPEENLKEFIYTIAEFYERIGEEVPDSEKVDRVLRQMHPQLQDLAEGTQHANLSDLAKAAGGLMERAWRRLQYKPPPTRSNQVARDLAFRAQGNSDFPGTEAAIPATPAPALAAAVSSATVAMPSTYRWPLHPAAIEPAYYRDQLSGPTTSGGVADSVLPMSQWHRRQQGVDRCRRCGGIGHPARSCATGWRLGPGLCFRCQQPGHFQAQCPGNGHW</sequence>
<keyword evidence="2" id="KW-1185">Reference proteome</keyword>
<dbReference type="Proteomes" id="UP000805193">
    <property type="component" value="Unassembled WGS sequence"/>
</dbReference>
<proteinExistence type="predicted"/>
<gene>
    <name evidence="1" type="ORF">HPB47_017342</name>
</gene>
<accession>A0AC60QS32</accession>
<reference evidence="1 2" key="1">
    <citation type="journal article" date="2020" name="Cell">
        <title>Large-Scale Comparative Analyses of Tick Genomes Elucidate Their Genetic Diversity and Vector Capacities.</title>
        <authorList>
            <consortium name="Tick Genome and Microbiome Consortium (TIGMIC)"/>
            <person name="Jia N."/>
            <person name="Wang J."/>
            <person name="Shi W."/>
            <person name="Du L."/>
            <person name="Sun Y."/>
            <person name="Zhan W."/>
            <person name="Jiang J.F."/>
            <person name="Wang Q."/>
            <person name="Zhang B."/>
            <person name="Ji P."/>
            <person name="Bell-Sakyi L."/>
            <person name="Cui X.M."/>
            <person name="Yuan T.T."/>
            <person name="Jiang B.G."/>
            <person name="Yang W.F."/>
            <person name="Lam T.T."/>
            <person name="Chang Q.C."/>
            <person name="Ding S.J."/>
            <person name="Wang X.J."/>
            <person name="Zhu J.G."/>
            <person name="Ruan X.D."/>
            <person name="Zhao L."/>
            <person name="Wei J.T."/>
            <person name="Ye R.Z."/>
            <person name="Que T.C."/>
            <person name="Du C.H."/>
            <person name="Zhou Y.H."/>
            <person name="Cheng J.X."/>
            <person name="Dai P.F."/>
            <person name="Guo W.B."/>
            <person name="Han X.H."/>
            <person name="Huang E.J."/>
            <person name="Li L.F."/>
            <person name="Wei W."/>
            <person name="Gao Y.C."/>
            <person name="Liu J.Z."/>
            <person name="Shao H.Z."/>
            <person name="Wang X."/>
            <person name="Wang C.C."/>
            <person name="Yang T.C."/>
            <person name="Huo Q.B."/>
            <person name="Li W."/>
            <person name="Chen H.Y."/>
            <person name="Chen S.E."/>
            <person name="Zhou L.G."/>
            <person name="Ni X.B."/>
            <person name="Tian J.H."/>
            <person name="Sheng Y."/>
            <person name="Liu T."/>
            <person name="Pan Y.S."/>
            <person name="Xia L.Y."/>
            <person name="Li J."/>
            <person name="Zhao F."/>
            <person name="Cao W.C."/>
        </authorList>
    </citation>
    <scope>NUCLEOTIDE SEQUENCE [LARGE SCALE GENOMIC DNA]</scope>
    <source>
        <strain evidence="1">Iper-2018</strain>
    </source>
</reference>
<evidence type="ECO:0000313" key="1">
    <source>
        <dbReference type="EMBL" id="KAG0437662.1"/>
    </source>
</evidence>